<dbReference type="InterPro" id="IPR012340">
    <property type="entry name" value="NA-bd_OB-fold"/>
</dbReference>
<keyword evidence="5" id="KW-1185">Reference proteome</keyword>
<dbReference type="GO" id="GO:0006273">
    <property type="term" value="P:lagging strand elongation"/>
    <property type="evidence" value="ECO:0007669"/>
    <property type="project" value="TreeGrafter"/>
</dbReference>
<dbReference type="PANTHER" id="PTHR45674">
    <property type="entry name" value="DNA LIGASE 1/3 FAMILY MEMBER"/>
    <property type="match status" value="1"/>
</dbReference>
<name>A0A9W8LQ95_9FUNG</name>
<dbReference type="InterPro" id="IPR012309">
    <property type="entry name" value="DNA_ligase_ATP-dep_C"/>
</dbReference>
<evidence type="ECO:0000313" key="4">
    <source>
        <dbReference type="EMBL" id="KAJ2793932.1"/>
    </source>
</evidence>
<comment type="caution">
    <text evidence="4">The sequence shown here is derived from an EMBL/GenBank/DDBJ whole genome shotgun (WGS) entry which is preliminary data.</text>
</comment>
<feature type="non-terminal residue" evidence="4">
    <location>
        <position position="1"/>
    </location>
</feature>
<keyword evidence="2 4" id="KW-0436">Ligase</keyword>
<dbReference type="GO" id="GO:0006310">
    <property type="term" value="P:DNA recombination"/>
    <property type="evidence" value="ECO:0007669"/>
    <property type="project" value="InterPro"/>
</dbReference>
<evidence type="ECO:0000256" key="1">
    <source>
        <dbReference type="ARBA" id="ARBA00007572"/>
    </source>
</evidence>
<proteinExistence type="inferred from homology"/>
<dbReference type="AlphaFoldDB" id="A0A9W8LQ95"/>
<dbReference type="Gene3D" id="2.40.50.140">
    <property type="entry name" value="Nucleic acid-binding proteins"/>
    <property type="match status" value="1"/>
</dbReference>
<evidence type="ECO:0000313" key="5">
    <source>
        <dbReference type="Proteomes" id="UP001140094"/>
    </source>
</evidence>
<comment type="similarity">
    <text evidence="1">Belongs to the ATP-dependent DNA ligase family.</text>
</comment>
<evidence type="ECO:0000259" key="3">
    <source>
        <dbReference type="Pfam" id="PF04679"/>
    </source>
</evidence>
<feature type="non-terminal residue" evidence="4">
    <location>
        <position position="94"/>
    </location>
</feature>
<protein>
    <submittedName>
        <fullName evidence="4">ATP-dependent DNA ligase Cdc17</fullName>
    </submittedName>
</protein>
<organism evidence="4 5">
    <name type="scientific">Coemansia guatemalensis</name>
    <dbReference type="NCBI Taxonomy" id="2761395"/>
    <lineage>
        <taxon>Eukaryota</taxon>
        <taxon>Fungi</taxon>
        <taxon>Fungi incertae sedis</taxon>
        <taxon>Zoopagomycota</taxon>
        <taxon>Kickxellomycotina</taxon>
        <taxon>Kickxellomycetes</taxon>
        <taxon>Kickxellales</taxon>
        <taxon>Kickxellaceae</taxon>
        <taxon>Coemansia</taxon>
    </lineage>
</organism>
<dbReference type="EMBL" id="JANBUO010002711">
    <property type="protein sequence ID" value="KAJ2793932.1"/>
    <property type="molecule type" value="Genomic_DNA"/>
</dbReference>
<accession>A0A9W8LQ95</accession>
<dbReference type="PANTHER" id="PTHR45674:SF4">
    <property type="entry name" value="DNA LIGASE 1"/>
    <property type="match status" value="1"/>
</dbReference>
<evidence type="ECO:0000256" key="2">
    <source>
        <dbReference type="ARBA" id="ARBA00022598"/>
    </source>
</evidence>
<dbReference type="GO" id="GO:0005634">
    <property type="term" value="C:nucleus"/>
    <property type="evidence" value="ECO:0007669"/>
    <property type="project" value="TreeGrafter"/>
</dbReference>
<dbReference type="SUPFAM" id="SSF50249">
    <property type="entry name" value="Nucleic acid-binding proteins"/>
    <property type="match status" value="1"/>
</dbReference>
<feature type="domain" description="DNA ligase ATP-dependent C-terminal" evidence="3">
    <location>
        <begin position="1"/>
        <end position="81"/>
    </location>
</feature>
<dbReference type="GO" id="GO:0003910">
    <property type="term" value="F:DNA ligase (ATP) activity"/>
    <property type="evidence" value="ECO:0007669"/>
    <property type="project" value="InterPro"/>
</dbReference>
<sequence length="94" mass="10612">DATLESHKTQLDLNKIESPKSYYTVSDKTKPDIWFEPVQVWEVKAADLSLSSVYQAAYGEVNADKGVSLRFPRFIRVRDDKSPEMATSSTQVAE</sequence>
<dbReference type="OrthoDB" id="206088at2759"/>
<reference evidence="4" key="1">
    <citation type="submission" date="2022-07" db="EMBL/GenBank/DDBJ databases">
        <title>Phylogenomic reconstructions and comparative analyses of Kickxellomycotina fungi.</title>
        <authorList>
            <person name="Reynolds N.K."/>
            <person name="Stajich J.E."/>
            <person name="Barry K."/>
            <person name="Grigoriev I.V."/>
            <person name="Crous P."/>
            <person name="Smith M.E."/>
        </authorList>
    </citation>
    <scope>NUCLEOTIDE SEQUENCE</scope>
    <source>
        <strain evidence="4">NRRL 1565</strain>
    </source>
</reference>
<gene>
    <name evidence="4" type="primary">cdc17_3</name>
    <name evidence="4" type="ORF">H4R20_006388</name>
</gene>
<dbReference type="GO" id="GO:0005739">
    <property type="term" value="C:mitochondrion"/>
    <property type="evidence" value="ECO:0007669"/>
    <property type="project" value="TreeGrafter"/>
</dbReference>
<dbReference type="Proteomes" id="UP001140094">
    <property type="component" value="Unassembled WGS sequence"/>
</dbReference>
<dbReference type="Pfam" id="PF04679">
    <property type="entry name" value="DNA_ligase_A_C"/>
    <property type="match status" value="1"/>
</dbReference>
<dbReference type="GO" id="GO:0006281">
    <property type="term" value="P:DNA repair"/>
    <property type="evidence" value="ECO:0007669"/>
    <property type="project" value="InterPro"/>
</dbReference>
<dbReference type="InterPro" id="IPR050191">
    <property type="entry name" value="ATP-dep_DNA_ligase"/>
</dbReference>